<evidence type="ECO:0000313" key="2">
    <source>
        <dbReference type="EMBL" id="KAJ8356330.1"/>
    </source>
</evidence>
<keyword evidence="3" id="KW-1185">Reference proteome</keyword>
<dbReference type="EMBL" id="JAINUF010000006">
    <property type="protein sequence ID" value="KAJ8356330.1"/>
    <property type="molecule type" value="Genomic_DNA"/>
</dbReference>
<gene>
    <name evidence="2" type="ORF">SKAU_G00191240</name>
</gene>
<dbReference type="AlphaFoldDB" id="A0A9Q1FE22"/>
<feature type="region of interest" description="Disordered" evidence="1">
    <location>
        <begin position="1"/>
        <end position="20"/>
    </location>
</feature>
<comment type="caution">
    <text evidence="2">The sequence shown here is derived from an EMBL/GenBank/DDBJ whole genome shotgun (WGS) entry which is preliminary data.</text>
</comment>
<dbReference type="Proteomes" id="UP001152622">
    <property type="component" value="Chromosome 6"/>
</dbReference>
<proteinExistence type="predicted"/>
<evidence type="ECO:0000313" key="3">
    <source>
        <dbReference type="Proteomes" id="UP001152622"/>
    </source>
</evidence>
<reference evidence="2" key="1">
    <citation type="journal article" date="2023" name="Science">
        <title>Genome structures resolve the early diversification of teleost fishes.</title>
        <authorList>
            <person name="Parey E."/>
            <person name="Louis A."/>
            <person name="Montfort J."/>
            <person name="Bouchez O."/>
            <person name="Roques C."/>
            <person name="Iampietro C."/>
            <person name="Lluch J."/>
            <person name="Castinel A."/>
            <person name="Donnadieu C."/>
            <person name="Desvignes T."/>
            <person name="Floi Bucao C."/>
            <person name="Jouanno E."/>
            <person name="Wen M."/>
            <person name="Mejri S."/>
            <person name="Dirks R."/>
            <person name="Jansen H."/>
            <person name="Henkel C."/>
            <person name="Chen W.J."/>
            <person name="Zahm M."/>
            <person name="Cabau C."/>
            <person name="Klopp C."/>
            <person name="Thompson A.W."/>
            <person name="Robinson-Rechavi M."/>
            <person name="Braasch I."/>
            <person name="Lecointre G."/>
            <person name="Bobe J."/>
            <person name="Postlethwait J.H."/>
            <person name="Berthelot C."/>
            <person name="Roest Crollius H."/>
            <person name="Guiguen Y."/>
        </authorList>
    </citation>
    <scope>NUCLEOTIDE SEQUENCE</scope>
    <source>
        <strain evidence="2">WJC10195</strain>
    </source>
</reference>
<protein>
    <submittedName>
        <fullName evidence="2">Uncharacterized protein</fullName>
    </submittedName>
</protein>
<evidence type="ECO:0000256" key="1">
    <source>
        <dbReference type="SAM" id="MobiDB-lite"/>
    </source>
</evidence>
<name>A0A9Q1FE22_SYNKA</name>
<organism evidence="2 3">
    <name type="scientific">Synaphobranchus kaupii</name>
    <name type="common">Kaup's arrowtooth eel</name>
    <dbReference type="NCBI Taxonomy" id="118154"/>
    <lineage>
        <taxon>Eukaryota</taxon>
        <taxon>Metazoa</taxon>
        <taxon>Chordata</taxon>
        <taxon>Craniata</taxon>
        <taxon>Vertebrata</taxon>
        <taxon>Euteleostomi</taxon>
        <taxon>Actinopterygii</taxon>
        <taxon>Neopterygii</taxon>
        <taxon>Teleostei</taxon>
        <taxon>Anguilliformes</taxon>
        <taxon>Synaphobranchidae</taxon>
        <taxon>Synaphobranchus</taxon>
    </lineage>
</organism>
<sequence>MVRTHGPMDLGFGSRSGGSPCEGSPCQATSCTSVTVPGSLEFSRLRRDLPELRLTSQPRRVFASYNPGCRQNLL</sequence>
<accession>A0A9Q1FE22</accession>